<dbReference type="CDD" id="cd04221">
    <property type="entry name" value="MauL"/>
    <property type="match status" value="1"/>
</dbReference>
<reference evidence="1 2" key="1">
    <citation type="submission" date="2017-08" db="EMBL/GenBank/DDBJ databases">
        <title>Halovibrio sewagensis sp. nov., isolated from wastewater of high salinity.</title>
        <authorList>
            <person name="Dong X."/>
            <person name="Zhang G."/>
        </authorList>
    </citation>
    <scope>NUCLEOTIDE SEQUENCE [LARGE SCALE GENOMIC DNA]</scope>
    <source>
        <strain evidence="1 2">YL5-2</strain>
    </source>
</reference>
<dbReference type="SUPFAM" id="SSF49503">
    <property type="entry name" value="Cupredoxins"/>
    <property type="match status" value="1"/>
</dbReference>
<dbReference type="AlphaFoldDB" id="A0A2A2FAT8"/>
<sequence length="219" mass="23756">MRSLSPRPLWFAILGALVLPAVSVAESLTITVLEEDTSQPVEGAVVTLPGANAPSPGTFTIAQEDRAFQPGVLVIPAGSEVNFPNRDNTQHHVYSFSSAKTFDIELYAGEPESPIHFDQSGIVEIGCNIHDHMQGFILVTDRPHYGRTDANGEVVFERASGGSSQSLNAGIWHPRLTETGRFLHHSFTPGDEPRIAIALEAEAEGGDELDQLQQEFQDL</sequence>
<dbReference type="RefSeq" id="WP_095615843.1">
    <property type="nucleotide sequence ID" value="NZ_NSKD01000001.1"/>
</dbReference>
<dbReference type="OrthoDB" id="9772097at2"/>
<proteinExistence type="predicted"/>
<dbReference type="Gene3D" id="2.60.40.420">
    <property type="entry name" value="Cupredoxins - blue copper proteins"/>
    <property type="match status" value="1"/>
</dbReference>
<dbReference type="Proteomes" id="UP000218896">
    <property type="component" value="Unassembled WGS sequence"/>
</dbReference>
<evidence type="ECO:0000313" key="1">
    <source>
        <dbReference type="EMBL" id="PAU81739.1"/>
    </source>
</evidence>
<comment type="caution">
    <text evidence="1">The sequence shown here is derived from an EMBL/GenBank/DDBJ whole genome shotgun (WGS) entry which is preliminary data.</text>
</comment>
<dbReference type="InterPro" id="IPR008972">
    <property type="entry name" value="Cupredoxin"/>
</dbReference>
<keyword evidence="2" id="KW-1185">Reference proteome</keyword>
<dbReference type="EMBL" id="NSKD01000001">
    <property type="protein sequence ID" value="PAU81739.1"/>
    <property type="molecule type" value="Genomic_DNA"/>
</dbReference>
<gene>
    <name evidence="1" type="ORF">CK501_00890</name>
</gene>
<evidence type="ECO:0000313" key="2">
    <source>
        <dbReference type="Proteomes" id="UP000218896"/>
    </source>
</evidence>
<dbReference type="InterPro" id="IPR034242">
    <property type="entry name" value="MauL"/>
</dbReference>
<protein>
    <submittedName>
        <fullName evidence="1">Methylamine utilization protein</fullName>
    </submittedName>
</protein>
<name>A0A2A2FAT8_9GAMM</name>
<accession>A0A2A2FAT8</accession>
<organism evidence="1 2">
    <name type="scientific">Halovibrio salipaludis</name>
    <dbReference type="NCBI Taxonomy" id="2032626"/>
    <lineage>
        <taxon>Bacteria</taxon>
        <taxon>Pseudomonadati</taxon>
        <taxon>Pseudomonadota</taxon>
        <taxon>Gammaproteobacteria</taxon>
        <taxon>Oceanospirillales</taxon>
        <taxon>Halomonadaceae</taxon>
        <taxon>Halovibrio</taxon>
    </lineage>
</organism>